<organism evidence="7 8">
    <name type="scientific">Tepidimonas thermarum</name>
    <dbReference type="NCBI Taxonomy" id="335431"/>
    <lineage>
        <taxon>Bacteria</taxon>
        <taxon>Pseudomonadati</taxon>
        <taxon>Pseudomonadota</taxon>
        <taxon>Betaproteobacteria</taxon>
        <taxon>Burkholderiales</taxon>
        <taxon>Tepidimonas</taxon>
    </lineage>
</organism>
<proteinExistence type="inferred from homology"/>
<comment type="similarity">
    <text evidence="2">Belongs to the DODA-type extradiol aromatic ring-opening dioxygenase family.</text>
</comment>
<sequence length="255" mass="27396">MMALAPGEAGAALQRWGQALAARGDWRAVVVMSPHWMDPVAAVGSHPMPPTWHDFGGFPPALYRLQYPAPGDPALARSVVERLQAAAIPTAEDPERPRDHGVWSPLRFLLPQARWPVVQVALPADAGPAAVYAIGAALADLRDQGVLLMGSGSLTHNLMAFFAGRPTLDAPADPAVQAFSAWVWDALQAGDLTALLDYRARAPQAEQAHPTDEHLLPLFFALGAARWPQTAGQTVQAITREVQYRHLAMDSYAIG</sequence>
<keyword evidence="4" id="KW-0862">Zinc</keyword>
<evidence type="ECO:0000256" key="1">
    <source>
        <dbReference type="ARBA" id="ARBA00001947"/>
    </source>
</evidence>
<evidence type="ECO:0000256" key="4">
    <source>
        <dbReference type="ARBA" id="ARBA00022833"/>
    </source>
</evidence>
<keyword evidence="5 7" id="KW-0560">Oxidoreductase</keyword>
<dbReference type="InterPro" id="IPR014436">
    <property type="entry name" value="Extradiol_dOase_DODA"/>
</dbReference>
<keyword evidence="7" id="KW-0223">Dioxygenase</keyword>
<dbReference type="AlphaFoldDB" id="A0A554WZV8"/>
<dbReference type="InterPro" id="IPR004183">
    <property type="entry name" value="Xdiol_dOase_suB"/>
</dbReference>
<feature type="domain" description="Extradiol ring-cleavage dioxygenase class III enzyme subunit B" evidence="6">
    <location>
        <begin position="13"/>
        <end position="244"/>
    </location>
</feature>
<comment type="cofactor">
    <cofactor evidence="1">
        <name>Zn(2+)</name>
        <dbReference type="ChEBI" id="CHEBI:29105"/>
    </cofactor>
</comment>
<dbReference type="GO" id="GO:0008198">
    <property type="term" value="F:ferrous iron binding"/>
    <property type="evidence" value="ECO:0007669"/>
    <property type="project" value="InterPro"/>
</dbReference>
<dbReference type="Pfam" id="PF02900">
    <property type="entry name" value="LigB"/>
    <property type="match status" value="1"/>
</dbReference>
<reference evidence="7 8" key="1">
    <citation type="submission" date="2019-07" db="EMBL/GenBank/DDBJ databases">
        <title>Tepidimonas thermarum AA-1 draft genome.</title>
        <authorList>
            <person name="Da Costa M.S."/>
            <person name="Froufe H.J.C."/>
            <person name="Egas C."/>
            <person name="Albuquerque L."/>
        </authorList>
    </citation>
    <scope>NUCLEOTIDE SEQUENCE [LARGE SCALE GENOMIC DNA]</scope>
    <source>
        <strain evidence="7 8">AA-1</strain>
    </source>
</reference>
<evidence type="ECO:0000259" key="6">
    <source>
        <dbReference type="Pfam" id="PF02900"/>
    </source>
</evidence>
<keyword evidence="3" id="KW-0479">Metal-binding</keyword>
<comment type="caution">
    <text evidence="7">The sequence shown here is derived from an EMBL/GenBank/DDBJ whole genome shotgun (WGS) entry which is preliminary data.</text>
</comment>
<evidence type="ECO:0000256" key="5">
    <source>
        <dbReference type="ARBA" id="ARBA00023002"/>
    </source>
</evidence>
<dbReference type="PANTHER" id="PTHR30096">
    <property type="entry name" value="4,5-DOPA DIOXYGENASE EXTRADIOL-LIKE PROTEIN"/>
    <property type="match status" value="1"/>
</dbReference>
<dbReference type="PIRSF" id="PIRSF006157">
    <property type="entry name" value="Doxgns_DODA"/>
    <property type="match status" value="1"/>
</dbReference>
<name>A0A554WZV8_9BURK</name>
<dbReference type="Proteomes" id="UP000318542">
    <property type="component" value="Unassembled WGS sequence"/>
</dbReference>
<dbReference type="EMBL" id="VJOL01000031">
    <property type="protein sequence ID" value="TSE29094.1"/>
    <property type="molecule type" value="Genomic_DNA"/>
</dbReference>
<dbReference type="EC" id="1.13.11.29" evidence="7"/>
<gene>
    <name evidence="7" type="primary">ygiD</name>
    <name evidence="7" type="ORF">Tther_01706</name>
</gene>
<evidence type="ECO:0000313" key="7">
    <source>
        <dbReference type="EMBL" id="TSE29094.1"/>
    </source>
</evidence>
<dbReference type="GO" id="GO:0050297">
    <property type="term" value="F:stizolobate synthase activity"/>
    <property type="evidence" value="ECO:0007669"/>
    <property type="project" value="UniProtKB-EC"/>
</dbReference>
<keyword evidence="8" id="KW-1185">Reference proteome</keyword>
<dbReference type="CDD" id="cd07363">
    <property type="entry name" value="45_DOPA_Dioxygenase"/>
    <property type="match status" value="1"/>
</dbReference>
<dbReference type="GO" id="GO:0008270">
    <property type="term" value="F:zinc ion binding"/>
    <property type="evidence" value="ECO:0007669"/>
    <property type="project" value="InterPro"/>
</dbReference>
<evidence type="ECO:0000256" key="2">
    <source>
        <dbReference type="ARBA" id="ARBA00007581"/>
    </source>
</evidence>
<evidence type="ECO:0000256" key="3">
    <source>
        <dbReference type="ARBA" id="ARBA00022723"/>
    </source>
</evidence>
<accession>A0A554WZV8</accession>
<evidence type="ECO:0000313" key="8">
    <source>
        <dbReference type="Proteomes" id="UP000318542"/>
    </source>
</evidence>
<dbReference type="PANTHER" id="PTHR30096:SF0">
    <property type="entry name" value="4,5-DOPA DIOXYGENASE EXTRADIOL-LIKE PROTEIN"/>
    <property type="match status" value="1"/>
</dbReference>
<dbReference type="Gene3D" id="3.40.830.10">
    <property type="entry name" value="LigB-like"/>
    <property type="match status" value="1"/>
</dbReference>
<protein>
    <submittedName>
        <fullName evidence="7">4,5-DOPA dioxygenase extradiol</fullName>
        <ecNumber evidence="7">1.13.11.29</ecNumber>
    </submittedName>
</protein>
<dbReference type="SUPFAM" id="SSF53213">
    <property type="entry name" value="LigB-like"/>
    <property type="match status" value="1"/>
</dbReference>